<proteinExistence type="inferred from homology"/>
<feature type="transmembrane region" description="Helical" evidence="13">
    <location>
        <begin position="90"/>
        <end position="111"/>
    </location>
</feature>
<sequence length="505" mass="55748">MSSARVDYIAPWWTYWLHNFPHINLRLQPIDNSFKPEDESYQQSLIFLGCVAAAGLGLNLLFLAIYLSCLCCARRDDEDPGDTKKKGSCCVTWSAVSAGLISCMAVGVGFYGNSETNDGVYQLTYSMYNANHTLGGVDSLVSTTMGSMQRGLQQHLARLDEIFATRGDYVQTLQFMQQMADSVIKQLLGLPDWMEAEVDLASVADKTADIEYYRWLTYLLVLILNLVICLLSCLGLAKQSRWLLTTMMVCGVLTLILSWASLGADLATAVGTSDFCVAPDRYLLSQTKGISSLTVFQRSLTTMQIQIQGLLQFAVPLFPSAEGDLQGIQNLLNSSEASLHQLTALLDCRGLNKDYLDALVGVCYDGVEGLLYLSLFSMMAACSFCIMLCAIPRAWRQIAARERDYDDMDDEDPFNPRARRAGHAPNPAHPNMHSFCSYSSSMGSQSSLHPPAPNQVALFGGNPRYENVPLIGRGSPPPSYSPSMRATYLSMTEEQSRHFGNDFRA</sequence>
<keyword evidence="3 13" id="KW-0813">Transport</keyword>
<keyword evidence="8 13" id="KW-0472">Membrane</keyword>
<dbReference type="InterPro" id="IPR006990">
    <property type="entry name" value="Tweety"/>
</dbReference>
<evidence type="ECO:0000313" key="15">
    <source>
        <dbReference type="Ensembl" id="ENSGMOP00000032876.1"/>
    </source>
</evidence>
<evidence type="ECO:0000256" key="6">
    <source>
        <dbReference type="ARBA" id="ARBA00022989"/>
    </source>
</evidence>
<dbReference type="GO" id="GO:0005229">
    <property type="term" value="F:intracellularly calcium-gated chloride channel activity"/>
    <property type="evidence" value="ECO:0007669"/>
    <property type="project" value="TreeGrafter"/>
</dbReference>
<feature type="transmembrane region" description="Helical" evidence="13">
    <location>
        <begin position="215"/>
        <end position="237"/>
    </location>
</feature>
<dbReference type="GeneTree" id="ENSGT00950000183060"/>
<dbReference type="Ensembl" id="ENSGMOT00000041698.1">
    <property type="protein sequence ID" value="ENSGMOP00000032876.1"/>
    <property type="gene ID" value="ENSGMOG00000022779.1"/>
</dbReference>
<evidence type="ECO:0000256" key="13">
    <source>
        <dbReference type="RuleBase" id="RU361114"/>
    </source>
</evidence>
<keyword evidence="11 13" id="KW-0868">Chloride</keyword>
<keyword evidence="4" id="KW-1003">Cell membrane</keyword>
<dbReference type="GO" id="GO:0034707">
    <property type="term" value="C:chloride channel complex"/>
    <property type="evidence" value="ECO:0007669"/>
    <property type="project" value="UniProtKB-UniRule"/>
</dbReference>
<dbReference type="AlphaFoldDB" id="A0A8C5FFG2"/>
<keyword evidence="6 13" id="KW-1133">Transmembrane helix</keyword>
<feature type="transmembrane region" description="Helical" evidence="13">
    <location>
        <begin position="242"/>
        <end position="262"/>
    </location>
</feature>
<dbReference type="PANTHER" id="PTHR12424">
    <property type="entry name" value="TWEETY-RELATED"/>
    <property type="match status" value="1"/>
</dbReference>
<evidence type="ECO:0000313" key="16">
    <source>
        <dbReference type="Proteomes" id="UP000694546"/>
    </source>
</evidence>
<dbReference type="GO" id="GO:0072320">
    <property type="term" value="F:volume-sensitive chloride channel activity"/>
    <property type="evidence" value="ECO:0007669"/>
    <property type="project" value="TreeGrafter"/>
</dbReference>
<evidence type="ECO:0000256" key="10">
    <source>
        <dbReference type="ARBA" id="ARBA00023180"/>
    </source>
</evidence>
<evidence type="ECO:0000256" key="2">
    <source>
        <dbReference type="ARBA" id="ARBA00009849"/>
    </source>
</evidence>
<feature type="transmembrane region" description="Helical" evidence="13">
    <location>
        <begin position="370"/>
        <end position="391"/>
    </location>
</feature>
<evidence type="ECO:0000256" key="9">
    <source>
        <dbReference type="ARBA" id="ARBA00023173"/>
    </source>
</evidence>
<dbReference type="Proteomes" id="UP000694546">
    <property type="component" value="Chromosome 18"/>
</dbReference>
<gene>
    <name evidence="15" type="primary">TTYH2</name>
    <name evidence="15" type="synonym">ttyh2</name>
</gene>
<evidence type="ECO:0000256" key="1">
    <source>
        <dbReference type="ARBA" id="ARBA00004651"/>
    </source>
</evidence>
<accession>A0A8C5FFG2</accession>
<keyword evidence="7 13" id="KW-0406">Ion transport</keyword>
<feature type="transmembrane region" description="Helical" evidence="13">
    <location>
        <begin position="45"/>
        <end position="69"/>
    </location>
</feature>
<evidence type="ECO:0000256" key="4">
    <source>
        <dbReference type="ARBA" id="ARBA00022475"/>
    </source>
</evidence>
<evidence type="ECO:0000256" key="8">
    <source>
        <dbReference type="ARBA" id="ARBA00023136"/>
    </source>
</evidence>
<evidence type="ECO:0000256" key="14">
    <source>
        <dbReference type="SAM" id="MobiDB-lite"/>
    </source>
</evidence>
<evidence type="ECO:0000256" key="12">
    <source>
        <dbReference type="ARBA" id="ARBA00023303"/>
    </source>
</evidence>
<protein>
    <recommendedName>
        <fullName evidence="13">Protein tweety homolog</fullName>
    </recommendedName>
</protein>
<organism evidence="15 16">
    <name type="scientific">Gadus morhua</name>
    <name type="common">Atlantic cod</name>
    <dbReference type="NCBI Taxonomy" id="8049"/>
    <lineage>
        <taxon>Eukaryota</taxon>
        <taxon>Metazoa</taxon>
        <taxon>Chordata</taxon>
        <taxon>Craniata</taxon>
        <taxon>Vertebrata</taxon>
        <taxon>Euteleostomi</taxon>
        <taxon>Actinopterygii</taxon>
        <taxon>Neopterygii</taxon>
        <taxon>Teleostei</taxon>
        <taxon>Neoteleostei</taxon>
        <taxon>Acanthomorphata</taxon>
        <taxon>Zeiogadaria</taxon>
        <taxon>Gadariae</taxon>
        <taxon>Gadiformes</taxon>
        <taxon>Gadoidei</taxon>
        <taxon>Gadidae</taxon>
        <taxon>Gadus</taxon>
    </lineage>
</organism>
<name>A0A8C5FFG2_GADMO</name>
<dbReference type="CDD" id="cd07912">
    <property type="entry name" value="Tweety_N"/>
    <property type="match status" value="1"/>
</dbReference>
<keyword evidence="12 13" id="KW-0407">Ion channel</keyword>
<evidence type="ECO:0000256" key="5">
    <source>
        <dbReference type="ARBA" id="ARBA00022692"/>
    </source>
</evidence>
<dbReference type="Pfam" id="PF04906">
    <property type="entry name" value="Tweety"/>
    <property type="match status" value="2"/>
</dbReference>
<dbReference type="PANTHER" id="PTHR12424:SF6">
    <property type="entry name" value="PROTEIN TWEETY HOMOLOG 2"/>
    <property type="match status" value="1"/>
</dbReference>
<comment type="subcellular location">
    <subcellularLocation>
        <location evidence="1 13">Cell membrane</location>
        <topology evidence="1 13">Multi-pass membrane protein</topology>
    </subcellularLocation>
</comment>
<keyword evidence="5 13" id="KW-0812">Transmembrane</keyword>
<dbReference type="GO" id="GO:0005886">
    <property type="term" value="C:plasma membrane"/>
    <property type="evidence" value="ECO:0007669"/>
    <property type="project" value="UniProtKB-SubCell"/>
</dbReference>
<evidence type="ECO:0000256" key="11">
    <source>
        <dbReference type="ARBA" id="ARBA00023214"/>
    </source>
</evidence>
<comment type="similarity">
    <text evidence="2 13">Belongs to the tweety family.</text>
</comment>
<keyword evidence="9 13" id="KW-0869">Chloride channel</keyword>
<feature type="region of interest" description="Disordered" evidence="14">
    <location>
        <begin position="406"/>
        <end position="426"/>
    </location>
</feature>
<reference evidence="15" key="1">
    <citation type="submission" date="2025-08" db="UniProtKB">
        <authorList>
            <consortium name="Ensembl"/>
        </authorList>
    </citation>
    <scope>IDENTIFICATION</scope>
</reference>
<evidence type="ECO:0000256" key="3">
    <source>
        <dbReference type="ARBA" id="ARBA00022448"/>
    </source>
</evidence>
<keyword evidence="10" id="KW-0325">Glycoprotein</keyword>
<keyword evidence="16" id="KW-1185">Reference proteome</keyword>
<evidence type="ECO:0000256" key="7">
    <source>
        <dbReference type="ARBA" id="ARBA00023065"/>
    </source>
</evidence>
<reference evidence="15" key="2">
    <citation type="submission" date="2025-09" db="UniProtKB">
        <authorList>
            <consortium name="Ensembl"/>
        </authorList>
    </citation>
    <scope>IDENTIFICATION</scope>
</reference>
<comment type="function">
    <text evidence="13">Probable chloride channel.</text>
</comment>